<dbReference type="EMBL" id="AABAYG010000004">
    <property type="protein sequence ID" value="EAG2245505.1"/>
    <property type="molecule type" value="Genomic_DNA"/>
</dbReference>
<evidence type="ECO:0000313" key="22">
    <source>
        <dbReference type="EMBL" id="EAE1338472.1"/>
    </source>
</evidence>
<keyword evidence="6 56" id="KW-0032">Aminotransferase</keyword>
<evidence type="ECO:0000313" key="13">
    <source>
        <dbReference type="EMBL" id="EAC4551527.1"/>
    </source>
</evidence>
<evidence type="ECO:0000313" key="39">
    <source>
        <dbReference type="EMBL" id="EAH2280586.1"/>
    </source>
</evidence>
<evidence type="ECO:0000313" key="72">
    <source>
        <dbReference type="Proteomes" id="UP000339309"/>
    </source>
</evidence>
<dbReference type="GO" id="GO:0030170">
    <property type="term" value="F:pyridoxal phosphate binding"/>
    <property type="evidence" value="ECO:0007669"/>
    <property type="project" value="InterPro"/>
</dbReference>
<evidence type="ECO:0000313" key="20">
    <source>
        <dbReference type="EMBL" id="EAD5772870.1"/>
    </source>
</evidence>
<dbReference type="Proteomes" id="UP000364988">
    <property type="component" value="Unassembled WGS sequence"/>
</dbReference>
<organism evidence="56 111">
    <name type="scientific">Listeria monocytogenes</name>
    <dbReference type="NCBI Taxonomy" id="1639"/>
    <lineage>
        <taxon>Bacteria</taxon>
        <taxon>Bacillati</taxon>
        <taxon>Bacillota</taxon>
        <taxon>Bacilli</taxon>
        <taxon>Bacillales</taxon>
        <taxon>Listeriaceae</taxon>
        <taxon>Listeria</taxon>
    </lineage>
</organism>
<evidence type="ECO:0000256" key="4">
    <source>
        <dbReference type="ARBA" id="ARBA00012874"/>
    </source>
</evidence>
<dbReference type="EMBL" id="AABBHO010000013">
    <property type="protein sequence ID" value="EAG2996815.1"/>
    <property type="molecule type" value="Genomic_DNA"/>
</dbReference>
<dbReference type="Proteomes" id="UP000427828">
    <property type="component" value="Unassembled WGS sequence"/>
</dbReference>
<evidence type="ECO:0000313" key="27">
    <source>
        <dbReference type="EMBL" id="EAG2087317.1"/>
    </source>
</evidence>
<evidence type="ECO:0000313" key="86">
    <source>
        <dbReference type="Proteomes" id="UP000410967"/>
    </source>
</evidence>
<evidence type="ECO:0000313" key="67">
    <source>
        <dbReference type="Proteomes" id="UP000272537"/>
    </source>
</evidence>
<evidence type="ECO:0000313" key="15">
    <source>
        <dbReference type="EMBL" id="EAC6547223.1"/>
    </source>
</evidence>
<comment type="caution">
    <text evidence="56">The sequence shown here is derived from an EMBL/GenBank/DDBJ whole genome shotgun (WGS) entry which is preliminary data.</text>
</comment>
<evidence type="ECO:0000256" key="3">
    <source>
        <dbReference type="ARBA" id="ARBA00011738"/>
    </source>
</evidence>
<dbReference type="Proteomes" id="UP000481141">
    <property type="component" value="Unassembled WGS sequence"/>
</dbReference>
<dbReference type="Proteomes" id="UP000376505">
    <property type="component" value="Unassembled WGS sequence"/>
</dbReference>
<dbReference type="FunFam" id="3.30.470.10:FF:000009">
    <property type="entry name" value="D-alanine aminotransferase"/>
    <property type="match status" value="1"/>
</dbReference>
<dbReference type="OMA" id="FASIWID"/>
<dbReference type="Proteomes" id="UP000467347">
    <property type="component" value="Unassembled WGS sequence"/>
</dbReference>
<evidence type="ECO:0000313" key="26">
    <source>
        <dbReference type="EMBL" id="EAG1893293.1"/>
    </source>
</evidence>
<dbReference type="EMBL" id="AAAJKI010000003">
    <property type="protein sequence ID" value="EAC6547223.1"/>
    <property type="molecule type" value="Genomic_DNA"/>
</dbReference>
<reference evidence="66 68" key="9">
    <citation type="submission" date="2019-08" db="EMBL/GenBank/DDBJ databases">
        <title>Soil Listeria distribution.</title>
        <authorList>
            <person name="Liao J."/>
        </authorList>
    </citation>
    <scope>NUCLEOTIDE SEQUENCE [LARGE SCALE GENOMIC DNA]</scope>
    <source>
        <strain evidence="66 68">IN-RH-2-BL1</strain>
    </source>
</reference>
<dbReference type="EMBL" id="QDAY01000003">
    <property type="protein sequence ID" value="KAA9448964.1"/>
    <property type="molecule type" value="Genomic_DNA"/>
</dbReference>
<evidence type="ECO:0000313" key="98">
    <source>
        <dbReference type="Proteomes" id="UP000524387"/>
    </source>
</evidence>
<reference evidence="86 97" key="8">
    <citation type="submission" date="2019-04" db="EMBL/GenBank/DDBJ databases">
        <authorList>
            <consortium name="GenomeTrakr network: Whole genome sequencing for foodborne pathogen traceback"/>
        </authorList>
    </citation>
    <scope>NUCLEOTIDE SEQUENCE [LARGE SCALE GENOMIC DNA]</scope>
    <source>
        <strain evidence="35 108">CFSAN004300</strain>
        <strain evidence="37 97">CFSAN072474</strain>
        <strain evidence="36 98">CFSAN072502</strain>
        <strain evidence="48 78">FLAG-55987</strain>
        <strain evidence="43 86">PHLUSALM00088</strain>
    </source>
</reference>
<dbReference type="EMBL" id="AAAIKW010000002">
    <property type="protein sequence ID" value="EAC4551527.1"/>
    <property type="molecule type" value="Genomic_DNA"/>
</dbReference>
<dbReference type="Proteomes" id="UP000548278">
    <property type="component" value="Unassembled WGS sequence"/>
</dbReference>
<evidence type="ECO:0000313" key="96">
    <source>
        <dbReference type="Proteomes" id="UP000489121"/>
    </source>
</evidence>
<dbReference type="EMBL" id="AAAREG010000005">
    <property type="protein sequence ID" value="EAE2354347.1"/>
    <property type="molecule type" value="Genomic_DNA"/>
</dbReference>
<evidence type="ECO:0000313" key="52">
    <source>
        <dbReference type="EMBL" id="EDO0986149.1"/>
    </source>
</evidence>
<evidence type="ECO:0000313" key="36">
    <source>
        <dbReference type="EMBL" id="EAG9354097.1"/>
    </source>
</evidence>
<dbReference type="Proteomes" id="UP000840197">
    <property type="component" value="Unassembled WGS sequence"/>
</dbReference>
<evidence type="ECO:0000313" key="95">
    <source>
        <dbReference type="Proteomes" id="UP000481141"/>
    </source>
</evidence>
<dbReference type="EMBL" id="QXLS01000003">
    <property type="protein sequence ID" value="RKA08520.1"/>
    <property type="molecule type" value="Genomic_DNA"/>
</dbReference>
<reference evidence="64 115" key="1">
    <citation type="submission" date="2016-09" db="EMBL/GenBank/DDBJ databases">
        <title>100K Listeria isolates.</title>
        <authorList>
            <person name="Chen P."/>
            <person name="Weimer B.C."/>
            <person name="Kong N."/>
            <person name="Huang B."/>
        </authorList>
    </citation>
    <scope>NUCLEOTIDE SEQUENCE [LARGE SCALE GENOMIC DNA]</scope>
    <source>
        <strain evidence="64 115">BCW_2383</strain>
    </source>
</reference>
<evidence type="ECO:0000313" key="81">
    <source>
        <dbReference type="Proteomes" id="UP000376505"/>
    </source>
</evidence>
<evidence type="ECO:0000313" key="17">
    <source>
        <dbReference type="EMBL" id="EAC9039151.1"/>
    </source>
</evidence>
<evidence type="ECO:0000313" key="62">
    <source>
        <dbReference type="EMBL" id="KAA9448964.1"/>
    </source>
</evidence>
<dbReference type="PANTHER" id="PTHR42743">
    <property type="entry name" value="AMINO-ACID AMINOTRANSFERASE"/>
    <property type="match status" value="1"/>
</dbReference>
<evidence type="ECO:0000313" key="64">
    <source>
        <dbReference type="EMBL" id="OET52499.1"/>
    </source>
</evidence>
<dbReference type="EMBL" id="AALAQH010000002">
    <property type="protein sequence ID" value="ECX6923880.1"/>
    <property type="molecule type" value="Genomic_DNA"/>
</dbReference>
<dbReference type="InterPro" id="IPR043131">
    <property type="entry name" value="BCAT-like_N"/>
</dbReference>
<dbReference type="Proteomes" id="UP000337746">
    <property type="component" value="Unassembled WGS sequence"/>
</dbReference>
<dbReference type="Proteomes" id="UP000365297">
    <property type="component" value="Unassembled WGS sequence"/>
</dbReference>
<evidence type="ECO:0000313" key="78">
    <source>
        <dbReference type="Proteomes" id="UP000364988"/>
    </source>
</evidence>
<dbReference type="EMBL" id="DAAEEB010000007">
    <property type="protein sequence ID" value="HAA8053653.1"/>
    <property type="molecule type" value="Genomic_DNA"/>
</dbReference>
<dbReference type="EMBL" id="AAHZFY010000042">
    <property type="protein sequence ID" value="ECB9514813.1"/>
    <property type="molecule type" value="Genomic_DNA"/>
</dbReference>
<dbReference type="EMBL" id="AAAJWF010000004">
    <property type="protein sequence ID" value="EAC7480559.1"/>
    <property type="molecule type" value="Genomic_DNA"/>
</dbReference>
<dbReference type="EMBL" id="AALEDS010000008">
    <property type="protein sequence ID" value="ECY6544647.1"/>
    <property type="molecule type" value="Genomic_DNA"/>
</dbReference>
<dbReference type="Gene3D" id="3.20.10.10">
    <property type="entry name" value="D-amino Acid Aminotransferase, subunit A, domain 2"/>
    <property type="match status" value="1"/>
</dbReference>
<dbReference type="EMBL" id="AABBZO010000011">
    <property type="protein sequence ID" value="EAG4462693.1"/>
    <property type="molecule type" value="Genomic_DNA"/>
</dbReference>
<dbReference type="Proteomes" id="UP000489121">
    <property type="component" value="Unassembled WGS sequence"/>
</dbReference>
<dbReference type="EMBL" id="AABEKN010000004">
    <property type="protein sequence ID" value="EAG9354097.1"/>
    <property type="molecule type" value="Genomic_DNA"/>
</dbReference>
<evidence type="ECO:0000313" key="111">
    <source>
        <dbReference type="Proteomes" id="UP000840197"/>
    </source>
</evidence>
<dbReference type="Proteomes" id="UP000350032">
    <property type="component" value="Unassembled WGS sequence"/>
</dbReference>
<evidence type="ECO:0000313" key="30">
    <source>
        <dbReference type="EMBL" id="EAG2996815.1"/>
    </source>
</evidence>
<evidence type="ECO:0000313" key="18">
    <source>
        <dbReference type="EMBL" id="EAD1184830.1"/>
    </source>
</evidence>
<evidence type="ECO:0000313" key="41">
    <source>
        <dbReference type="EMBL" id="EAH4242036.1"/>
    </source>
</evidence>
<dbReference type="EMBL" id="AABGUK010000003">
    <property type="protein sequence ID" value="EAH4242036.1"/>
    <property type="molecule type" value="Genomic_DNA"/>
</dbReference>
<evidence type="ECO:0000313" key="108">
    <source>
        <dbReference type="Proteomes" id="UP000548278"/>
    </source>
</evidence>
<dbReference type="EMBL" id="AAHZFN010000008">
    <property type="protein sequence ID" value="ECB9473507.1"/>
    <property type="molecule type" value="Genomic_DNA"/>
</dbReference>
<evidence type="ECO:0000256" key="9">
    <source>
        <dbReference type="ARBA" id="ARBA00030138"/>
    </source>
</evidence>
<dbReference type="Proteomes" id="UP000531172">
    <property type="component" value="Unassembled WGS sequence"/>
</dbReference>
<dbReference type="Proteomes" id="UP000843775">
    <property type="component" value="Unassembled WGS sequence"/>
</dbReference>
<evidence type="ECO:0000313" key="57">
    <source>
        <dbReference type="EMBL" id="HAB8556838.1"/>
    </source>
</evidence>
<evidence type="ECO:0000313" key="19">
    <source>
        <dbReference type="EMBL" id="EAD3792532.1"/>
    </source>
</evidence>
<dbReference type="EMBL" id="AABATR010000003">
    <property type="protein sequence ID" value="EAG1893293.1"/>
    <property type="molecule type" value="Genomic_DNA"/>
</dbReference>
<evidence type="ECO:0000313" key="46">
    <source>
        <dbReference type="EMBL" id="ECC1556815.1"/>
    </source>
</evidence>
<dbReference type="Proteomes" id="UP000358545">
    <property type="component" value="Unassembled WGS sequence"/>
</dbReference>
<dbReference type="Proteomes" id="UP000844415">
    <property type="component" value="Unassembled WGS sequence"/>
</dbReference>
<accession>A0A0B8R8Q7</accession>
<reference evidence="102 104" key="7">
    <citation type="submission" date="2019-04" db="EMBL/GenBank/DDBJ databases">
        <authorList>
            <person name="Ashton P.M."/>
            <person name="Dallman T."/>
            <person name="Nair S."/>
            <person name="De Pinna E."/>
            <person name="Peters T."/>
            <person name="Grant K."/>
        </authorList>
    </citation>
    <scope>NUCLEOTIDE SEQUENCE [LARGE SCALE GENOMIC DNA]</scope>
    <source>
        <strain evidence="39 104">282333</strain>
        <strain evidence="40 102">282352</strain>
        <strain evidence="38 107">289003</strain>
        <strain evidence="52 92">788324</strain>
        <strain evidence="24">RL15000286</strain>
    </source>
</reference>
<evidence type="ECO:0000313" key="91">
    <source>
        <dbReference type="Proteomes" id="UP000467347"/>
    </source>
</evidence>
<evidence type="ECO:0000313" key="58">
    <source>
        <dbReference type="EMBL" id="HAC0012763.1"/>
    </source>
</evidence>
<evidence type="ECO:0000313" key="32">
    <source>
        <dbReference type="EMBL" id="EAG4330277.1"/>
    </source>
</evidence>
<evidence type="ECO:0000313" key="54">
    <source>
        <dbReference type="EMBL" id="HAA8053653.1"/>
    </source>
</evidence>
<comment type="similarity">
    <text evidence="2">Belongs to the class-IV pyridoxal-phosphate-dependent aminotransferase family.</text>
</comment>
<dbReference type="EMBL" id="AABCVX010000003">
    <property type="protein sequence ID" value="EAG6169091.1"/>
    <property type="molecule type" value="Genomic_DNA"/>
</dbReference>
<evidence type="ECO:0000313" key="92">
    <source>
        <dbReference type="Proteomes" id="UP000467536"/>
    </source>
</evidence>
<evidence type="ECO:0000313" key="35">
    <source>
        <dbReference type="EMBL" id="EAG6989542.1"/>
    </source>
</evidence>
<evidence type="ECO:0000313" key="88">
    <source>
        <dbReference type="Proteomes" id="UP000427828"/>
    </source>
</evidence>
<evidence type="ECO:0000313" key="101">
    <source>
        <dbReference type="Proteomes" id="UP000528151"/>
    </source>
</evidence>
<evidence type="ECO:0000313" key="42">
    <source>
        <dbReference type="EMBL" id="EAK8897875.1"/>
    </source>
</evidence>
<evidence type="ECO:0000313" key="48">
    <source>
        <dbReference type="EMBL" id="ECY6544647.1"/>
    </source>
</evidence>
<dbReference type="EMBL" id="AANPAU010000003">
    <property type="protein sequence ID" value="EDP8513773.1"/>
    <property type="molecule type" value="Genomic_DNA"/>
</dbReference>
<evidence type="ECO:0000313" key="85">
    <source>
        <dbReference type="Proteomes" id="UP000403352"/>
    </source>
</evidence>
<dbReference type="Proteomes" id="UP000841146">
    <property type="component" value="Unassembled WGS sequence"/>
</dbReference>
<keyword evidence="7 56" id="KW-0808">Transferase</keyword>
<evidence type="ECO:0000313" key="106">
    <source>
        <dbReference type="Proteomes" id="UP000544530"/>
    </source>
</evidence>
<evidence type="ECO:0000313" key="79">
    <source>
        <dbReference type="Proteomes" id="UP000365297"/>
    </source>
</evidence>
<dbReference type="Proteomes" id="UP000533021">
    <property type="component" value="Unassembled WGS sequence"/>
</dbReference>
<dbReference type="EMBL" id="AABBYJ010000002">
    <property type="protein sequence ID" value="EAG4330277.1"/>
    <property type="molecule type" value="Genomic_DNA"/>
</dbReference>
<proteinExistence type="inferred from homology"/>
<evidence type="ECO:0000313" key="97">
    <source>
        <dbReference type="Proteomes" id="UP000522199"/>
    </source>
</evidence>
<dbReference type="Proteomes" id="UP000842809">
    <property type="component" value="Unassembled WGS sequence"/>
</dbReference>
<evidence type="ECO:0000313" key="77">
    <source>
        <dbReference type="Proteomes" id="UP000358545"/>
    </source>
</evidence>
<evidence type="ECO:0000313" key="14">
    <source>
        <dbReference type="EMBL" id="EAC5549836.1"/>
    </source>
</evidence>
<reference evidence="69 73" key="6">
    <citation type="submission" date="2019-02" db="EMBL/GenBank/DDBJ databases">
        <authorList>
            <consortium name="GenomeTrakr: Next Generation Sequencing Network for Food Pathogen Tracability"/>
        </authorList>
    </citation>
    <scope>NUCLEOTIDE SEQUENCE [LARGE SCALE GENOMIC DNA]</scope>
    <source>
        <strain evidence="30 109">10B02965A-1</strain>
        <strain evidence="16 80">CFSAN008042</strain>
        <strain evidence="33 101">CFSAN063727</strain>
        <strain evidence="50 89">CFSAN102901</strain>
        <strain evidence="22 82">FDA00006494</strain>
        <strain evidence="14 79">FDA00007096</strain>
        <strain evidence="18 85">FDA00008584</strain>
        <strain evidence="28">FDA00011243</strain>
        <strain evidence="15 69">FDA00013332</strain>
        <strain evidence="21 73">FDA00013853</strain>
        <strain evidence="44 87">FDA00014336</strain>
        <strain evidence="46 83">FDA00014370</strain>
        <strain evidence="45 84">FDA00014392</strain>
        <strain evidence="53">FDA00015054</strain>
        <strain evidence="32 105">FDA1005580-S054-001</strain>
        <strain evidence="94">FDA1090798-S029-001</strain>
        <strain evidence="95">FDA956581-098-004</strain>
        <strain evidence="29 99">FDA960927-006-004</strain>
        <strain evidence="34 110">FLAG-38921</strain>
        <strain evidence="47 88">FLAG-51482A</strain>
        <strain evidence="27 71">FLAG-54356</strain>
        <strain evidence="20 81">FSIS31901579</strain>
        <strain evidence="41 100">LS1344</strain>
        <strain evidence="51 91">OSF101448</strain>
        <strain evidence="19 74">VA-WGS-00405</strain>
    </source>
</reference>
<dbReference type="CDD" id="cd01558">
    <property type="entry name" value="D-AAT_like"/>
    <property type="match status" value="1"/>
</dbReference>
<evidence type="ECO:0000313" key="80">
    <source>
        <dbReference type="Proteomes" id="UP000368512"/>
    </source>
</evidence>
<evidence type="ECO:0000313" key="40">
    <source>
        <dbReference type="EMBL" id="EAH3293296.1"/>
    </source>
</evidence>
<dbReference type="Proteomes" id="UP000344343">
    <property type="component" value="Unassembled WGS sequence"/>
</dbReference>
<evidence type="ECO:0000313" key="16">
    <source>
        <dbReference type="EMBL" id="EAC7480559.1"/>
    </source>
</evidence>
<dbReference type="Proteomes" id="UP000840039">
    <property type="component" value="Unassembled WGS sequence"/>
</dbReference>
<reference evidence="56" key="10">
    <citation type="submission" date="2020-01" db="EMBL/GenBank/DDBJ databases">
        <authorList>
            <consortium name="NCBI Pathogen Detection Project"/>
        </authorList>
    </citation>
    <scope>NUCLEOTIDE SEQUENCE</scope>
    <source>
        <strain evidence="54">09CEB371LM</strain>
        <strain evidence="61">2017-325981-023-01</strain>
        <strain evidence="57">CFIAFB20100120</strain>
        <strain evidence="56">CFIAFB20130012</strain>
        <strain evidence="59">CFIAFB20170037</strain>
        <strain evidence="58">CFIAFB20170045</strain>
        <strain evidence="60">DMG1500109</strain>
        <strain evidence="55">HPB3501</strain>
    </source>
</reference>
<dbReference type="Proteomes" id="UP000455569">
    <property type="component" value="Unassembled WGS sequence"/>
</dbReference>
<dbReference type="SMR" id="A0A0B8R8Q7"/>
<dbReference type="Proteomes" id="UP000530452">
    <property type="component" value="Unassembled WGS sequence"/>
</dbReference>
<evidence type="ECO:0000313" key="83">
    <source>
        <dbReference type="Proteomes" id="UP000389283"/>
    </source>
</evidence>
<evidence type="ECO:0000313" key="99">
    <source>
        <dbReference type="Proteomes" id="UP000525850"/>
    </source>
</evidence>
<dbReference type="GO" id="GO:0046394">
    <property type="term" value="P:carboxylic acid biosynthetic process"/>
    <property type="evidence" value="ECO:0007669"/>
    <property type="project" value="UniProtKB-ARBA"/>
</dbReference>
<comment type="catalytic activity">
    <reaction evidence="12">
        <text>D-alanine + 2-oxoglutarate = D-glutamate + pyruvate</text>
        <dbReference type="Rhea" id="RHEA:15869"/>
        <dbReference type="ChEBI" id="CHEBI:15361"/>
        <dbReference type="ChEBI" id="CHEBI:16810"/>
        <dbReference type="ChEBI" id="CHEBI:29986"/>
        <dbReference type="ChEBI" id="CHEBI:57416"/>
        <dbReference type="EC" id="2.6.1.21"/>
    </reaction>
</comment>
<dbReference type="EMBL" id="MJTJ01000006">
    <property type="protein sequence ID" value="OET52499.1"/>
    <property type="molecule type" value="Genomic_DNA"/>
</dbReference>
<dbReference type="EMBL" id="DAAJFY010000003">
    <property type="protein sequence ID" value="HAC0275043.1"/>
    <property type="molecule type" value="Genomic_DNA"/>
</dbReference>
<evidence type="ECO:0000313" key="56">
    <source>
        <dbReference type="EMBL" id="HAB8399427.1"/>
    </source>
</evidence>
<dbReference type="GO" id="GO:0047810">
    <property type="term" value="F:D-alanine-2-oxoglutarate aminotransferase activity"/>
    <property type="evidence" value="ECO:0007669"/>
    <property type="project" value="UniProtKB-EC"/>
</dbReference>
<dbReference type="EMBL" id="AALGDA010000003">
    <property type="protein sequence ID" value="ECY9781716.1"/>
    <property type="molecule type" value="Genomic_DNA"/>
</dbReference>
<reference evidence="65 67" key="2">
    <citation type="journal article" date="2018" name="BMC Genomics">
        <title>Genes significantly associated with lineage II food isolates of Listeria monocytogenes.</title>
        <authorList>
            <person name="Pirone-Davies C."/>
            <person name="Chen Y."/>
            <person name="Pightling A."/>
            <person name="Ryan G."/>
            <person name="Wang Y."/>
            <person name="Yao K."/>
            <person name="Hoffmann M."/>
            <person name="Allard M.W."/>
        </authorList>
    </citation>
    <scope>NUCLEOTIDE SEQUENCE [LARGE SCALE GENOMIC DNA]</scope>
    <source>
        <strain evidence="65 67">PNUSAL000550</strain>
    </source>
</reference>
<evidence type="ECO:0000313" key="73">
    <source>
        <dbReference type="Proteomes" id="UP000344343"/>
    </source>
</evidence>
<dbReference type="Proteomes" id="UP000540117">
    <property type="component" value="Unassembled WGS sequence"/>
</dbReference>
<evidence type="ECO:0000313" key="29">
    <source>
        <dbReference type="EMBL" id="EAG2516176.1"/>
    </source>
</evidence>
<evidence type="ECO:0000313" key="90">
    <source>
        <dbReference type="Proteomes" id="UP000460224"/>
    </source>
</evidence>
<evidence type="ECO:0000313" key="38">
    <source>
        <dbReference type="EMBL" id="EAG9519070.1"/>
    </source>
</evidence>
<evidence type="ECO:0000313" key="28">
    <source>
        <dbReference type="EMBL" id="EAG2245505.1"/>
    </source>
</evidence>
<evidence type="ECO:0000313" key="84">
    <source>
        <dbReference type="Proteomes" id="UP000398321"/>
    </source>
</evidence>
<evidence type="ECO:0000313" key="74">
    <source>
        <dbReference type="Proteomes" id="UP000345329"/>
    </source>
</evidence>
<dbReference type="Proteomes" id="UP000844471">
    <property type="component" value="Unassembled WGS sequence"/>
</dbReference>
<dbReference type="Proteomes" id="UP000331186">
    <property type="component" value="Unassembled WGS sequence"/>
</dbReference>
<dbReference type="EMBL" id="AAIAJJ010000004">
    <property type="protein sequence ID" value="ECC1556815.1"/>
    <property type="molecule type" value="Genomic_DNA"/>
</dbReference>
<dbReference type="GO" id="GO:0008652">
    <property type="term" value="P:amino acid biosynthetic process"/>
    <property type="evidence" value="ECO:0007669"/>
    <property type="project" value="UniProtKB-ARBA"/>
</dbReference>
<dbReference type="Proteomes" id="UP000379076">
    <property type="component" value="Unassembled WGS sequence"/>
</dbReference>
<evidence type="ECO:0000256" key="12">
    <source>
        <dbReference type="ARBA" id="ARBA00047911"/>
    </source>
</evidence>
<dbReference type="PANTHER" id="PTHR42743:SF10">
    <property type="entry name" value="D-ALANINE AMINOTRANSFERASE"/>
    <property type="match status" value="1"/>
</dbReference>
<evidence type="ECO:0000313" key="44">
    <source>
        <dbReference type="EMBL" id="ECB9473507.1"/>
    </source>
</evidence>
<dbReference type="Proteomes" id="UP000336166">
    <property type="component" value="Unassembled WGS sequence"/>
</dbReference>
<evidence type="ECO:0000313" key="105">
    <source>
        <dbReference type="Proteomes" id="UP000540117"/>
    </source>
</evidence>
<dbReference type="Proteomes" id="UP000843503">
    <property type="component" value="Unassembled WGS sequence"/>
</dbReference>
<dbReference type="Proteomes" id="UP000528151">
    <property type="component" value="Unassembled WGS sequence"/>
</dbReference>
<dbReference type="EMBL" id="AABBWO010000001">
    <property type="protein sequence ID" value="EAG4182793.1"/>
    <property type="molecule type" value="Genomic_DNA"/>
</dbReference>
<evidence type="ECO:0000256" key="2">
    <source>
        <dbReference type="ARBA" id="ARBA00009320"/>
    </source>
</evidence>
<dbReference type="EMBL" id="AABFVG010000001">
    <property type="protein sequence ID" value="EAH2280586.1"/>
    <property type="molecule type" value="Genomic_DNA"/>
</dbReference>
<dbReference type="GO" id="GO:0005829">
    <property type="term" value="C:cytosol"/>
    <property type="evidence" value="ECO:0007669"/>
    <property type="project" value="TreeGrafter"/>
</dbReference>
<reference evidence="70 72" key="5">
    <citation type="submission" date="2018-06" db="EMBL/GenBank/DDBJ databases">
        <authorList>
            <consortium name="PulseNet: The National Subtyping Network for Foodborne Disease Surveillance"/>
            <person name="Tarr C.L."/>
            <person name="Trees E."/>
            <person name="Katz L.S."/>
            <person name="Carleton-Romer H.A."/>
            <person name="Stroika S."/>
            <person name="Kucerova Z."/>
            <person name="Roache K.F."/>
            <person name="Sabol A.L."/>
            <person name="Besser J."/>
            <person name="Gerner-Smidt P."/>
        </authorList>
    </citation>
    <scope>NUCLEOTIDE SEQUENCE [LARGE SCALE GENOMIC DNA]</scope>
    <source>
        <strain evidence="13 72">2015L-6227</strain>
        <strain evidence="23 70">PNUSAL000134</strain>
        <strain evidence="17 76">PNUSAL000910</strain>
        <strain evidence="25 77">PNUSAL002180</strain>
        <strain evidence="26 93">PNUSAL002298</strain>
        <strain evidence="31 103">PNUSAL003001</strain>
        <strain evidence="42 75">PNUSAL004402</strain>
        <strain evidence="49 96">PNUSAL005692</strain>
    </source>
</reference>
<evidence type="ECO:0000313" key="100">
    <source>
        <dbReference type="Proteomes" id="UP000527632"/>
    </source>
</evidence>
<dbReference type="SUPFAM" id="SSF56752">
    <property type="entry name" value="D-aminoacid aminotransferase-like PLP-dependent enzymes"/>
    <property type="match status" value="1"/>
</dbReference>
<dbReference type="InterPro" id="IPR001544">
    <property type="entry name" value="Aminotrans_IV"/>
</dbReference>
<dbReference type="EMBL" id="AABBAW010000008">
    <property type="protein sequence ID" value="EAG2516176.1"/>
    <property type="molecule type" value="Genomic_DNA"/>
</dbReference>
<dbReference type="EMBL" id="AANDSR010000003">
    <property type="protein sequence ID" value="EDN9836154.1"/>
    <property type="molecule type" value="Genomic_DNA"/>
</dbReference>
<evidence type="ECO:0000313" key="34">
    <source>
        <dbReference type="EMBL" id="EAG6169091.1"/>
    </source>
</evidence>
<dbReference type="InterPro" id="IPR050571">
    <property type="entry name" value="Class-IV_PLP-Dep_Aminotrnsfr"/>
</dbReference>
<comment type="cofactor">
    <cofactor evidence="1">
        <name>pyridoxal 5'-phosphate</name>
        <dbReference type="ChEBI" id="CHEBI:597326"/>
    </cofactor>
</comment>
<evidence type="ECO:0000313" key="103">
    <source>
        <dbReference type="Proteomes" id="UP000531172"/>
    </source>
</evidence>
<dbReference type="EMBL" id="DABJAN010000004">
    <property type="protein sequence ID" value="HAJ9593814.1"/>
    <property type="molecule type" value="Genomic_DNA"/>
</dbReference>
<dbReference type="FunFam" id="3.20.10.10:FF:000002">
    <property type="entry name" value="D-alanine aminotransferase"/>
    <property type="match status" value="1"/>
</dbReference>
<dbReference type="InterPro" id="IPR005784">
    <property type="entry name" value="D_amino_transT"/>
</dbReference>
<evidence type="ECO:0000313" key="107">
    <source>
        <dbReference type="Proteomes" id="UP000546397"/>
    </source>
</evidence>
<dbReference type="Proteomes" id="UP000410967">
    <property type="component" value="Unassembled WGS sequence"/>
</dbReference>
<dbReference type="Proteomes" id="UP000423131">
    <property type="component" value="Unassembled WGS sequence"/>
</dbReference>
<dbReference type="KEGG" id="lmv:Y193_07610"/>
<dbReference type="Proteomes" id="UP000403352">
    <property type="component" value="Unassembled WGS sequence"/>
</dbReference>
<dbReference type="Proteomes" id="UP000852906">
    <property type="component" value="Unassembled WGS sequence"/>
</dbReference>
<dbReference type="Proteomes" id="UP000389283">
    <property type="component" value="Unassembled WGS sequence"/>
</dbReference>
<evidence type="ECO:0000313" key="68">
    <source>
        <dbReference type="Proteomes" id="UP000322220"/>
    </source>
</evidence>
<dbReference type="EMBL" id="DAAIJL010000004">
    <property type="protein sequence ID" value="HAB8556838.1"/>
    <property type="molecule type" value="Genomic_DNA"/>
</dbReference>
<evidence type="ECO:0000313" key="70">
    <source>
        <dbReference type="Proteomes" id="UP000336166"/>
    </source>
</evidence>
<evidence type="ECO:0000313" key="51">
    <source>
        <dbReference type="EMBL" id="EDN9836154.1"/>
    </source>
</evidence>
<evidence type="ECO:0000313" key="114">
    <source>
        <dbReference type="Proteomes" id="UP000844415"/>
    </source>
</evidence>
<dbReference type="Proteomes" id="UP000368512">
    <property type="component" value="Unassembled WGS sequence"/>
</dbReference>
<evidence type="ECO:0000313" key="53">
    <source>
        <dbReference type="EMBL" id="EDP8513773.1"/>
    </source>
</evidence>
<evidence type="ECO:0000256" key="11">
    <source>
        <dbReference type="ARBA" id="ARBA00033391"/>
    </source>
</evidence>
<dbReference type="EMBL" id="AABDGJ010000002">
    <property type="protein sequence ID" value="EAG6989542.1"/>
    <property type="molecule type" value="Genomic_DNA"/>
</dbReference>
<evidence type="ECO:0000313" key="75">
    <source>
        <dbReference type="Proteomes" id="UP000350032"/>
    </source>
</evidence>
<dbReference type="Proteomes" id="UP000544530">
    <property type="component" value="Unassembled WGS sequence"/>
</dbReference>
<evidence type="ECO:0000313" key="61">
    <source>
        <dbReference type="EMBL" id="HAJ9593814.1"/>
    </source>
</evidence>
<name>A0A0B8R8Q7_LISMN</name>
<evidence type="ECO:0000313" key="33">
    <source>
        <dbReference type="EMBL" id="EAG4462693.1"/>
    </source>
</evidence>
<dbReference type="EMBL" id="AAAIXK010000002">
    <property type="protein sequence ID" value="EAC5549836.1"/>
    <property type="molecule type" value="Genomic_DNA"/>
</dbReference>
<dbReference type="EMBL" id="AABGHY010000002">
    <property type="protein sequence ID" value="EAH3293296.1"/>
    <property type="molecule type" value="Genomic_DNA"/>
</dbReference>
<dbReference type="Proteomes" id="UP000478704">
    <property type="component" value="Unassembled WGS sequence"/>
</dbReference>
<evidence type="ECO:0000313" key="47">
    <source>
        <dbReference type="EMBL" id="ECX6923880.1"/>
    </source>
</evidence>
<evidence type="ECO:0000313" key="23">
    <source>
        <dbReference type="EMBL" id="EAE2354347.1"/>
    </source>
</evidence>
<dbReference type="Proteomes" id="UP000398321">
    <property type="component" value="Unassembled WGS sequence"/>
</dbReference>
<dbReference type="KEGG" id="lmok:CQ02_08290"/>
<evidence type="ECO:0000313" key="109">
    <source>
        <dbReference type="Proteomes" id="UP000549379"/>
    </source>
</evidence>
<dbReference type="EMBL" id="AAANYN010000001">
    <property type="protein sequence ID" value="EAD5772870.1"/>
    <property type="molecule type" value="Genomic_DNA"/>
</dbReference>
<evidence type="ECO:0000313" key="24">
    <source>
        <dbReference type="EMBL" id="EAE4941194.1"/>
    </source>
</evidence>
<reference evidence="62 90" key="4">
    <citation type="submission" date="2018-04" db="EMBL/GenBank/DDBJ databases">
        <title>Genome Analysis of a Prevalent Clone of Listeria monocytogenes Sequence Type 87 in China.</title>
        <authorList>
            <person name="Wang Y."/>
        </authorList>
    </citation>
    <scope>NUCLEOTIDE SEQUENCE [LARGE SCALE GENOMIC DNA]</scope>
    <source>
        <strain evidence="62 90">ICDC_LM1523</strain>
    </source>
</reference>
<dbReference type="InterPro" id="IPR036038">
    <property type="entry name" value="Aminotransferase-like"/>
</dbReference>
<dbReference type="EMBL" id="AAALRN010000003">
    <property type="protein sequence ID" value="EAD1184830.1"/>
    <property type="molecule type" value="Genomic_DNA"/>
</dbReference>
<dbReference type="EMBL" id="DAAEZQ010000008">
    <property type="protein sequence ID" value="HAA9723075.1"/>
    <property type="molecule type" value="Genomic_DNA"/>
</dbReference>
<evidence type="ECO:0000313" key="37">
    <source>
        <dbReference type="EMBL" id="EAG9387031.1"/>
    </source>
</evidence>
<dbReference type="EMBL" id="DAAJCS010000004">
    <property type="protein sequence ID" value="HAC0012763.1"/>
    <property type="molecule type" value="Genomic_DNA"/>
</dbReference>
<dbReference type="EMBL" id="JACAVN010000007">
    <property type="protein sequence ID" value="NYA02424.1"/>
    <property type="molecule type" value="Genomic_DNA"/>
</dbReference>
<evidence type="ECO:0000313" key="69">
    <source>
        <dbReference type="Proteomes" id="UP000331186"/>
    </source>
</evidence>
<evidence type="ECO:0000313" key="66">
    <source>
        <dbReference type="EMBL" id="TYU56804.1"/>
    </source>
</evidence>
<dbReference type="EMBL" id="VTIK01000001">
    <property type="protein sequence ID" value="TYU56804.1"/>
    <property type="molecule type" value="Genomic_DNA"/>
</dbReference>
<dbReference type="EMBL" id="AABEMN010000005">
    <property type="protein sequence ID" value="EAG9519070.1"/>
    <property type="molecule type" value="Genomic_DNA"/>
</dbReference>
<evidence type="ECO:0000313" key="50">
    <source>
        <dbReference type="EMBL" id="EDN7714907.1"/>
    </source>
</evidence>
<evidence type="ECO:0000313" key="55">
    <source>
        <dbReference type="EMBL" id="HAA9723075.1"/>
    </source>
</evidence>
<keyword evidence="8" id="KW-0663">Pyridoxal phosphate</keyword>
<evidence type="ECO:0000313" key="60">
    <source>
        <dbReference type="EMBL" id="HAC1753917.1"/>
    </source>
</evidence>
<evidence type="ECO:0000256" key="5">
    <source>
        <dbReference type="ARBA" id="ARBA00021779"/>
    </source>
</evidence>
<dbReference type="EMBL" id="AANEHK010000007">
    <property type="protein sequence ID" value="EDO0986149.1"/>
    <property type="molecule type" value="Genomic_DNA"/>
</dbReference>
<evidence type="ECO:0000256" key="7">
    <source>
        <dbReference type="ARBA" id="ARBA00022679"/>
    </source>
</evidence>
<dbReference type="Proteomes" id="UP000525850">
    <property type="component" value="Unassembled WGS sequence"/>
</dbReference>
<dbReference type="EC" id="2.6.1.21" evidence="4"/>
<evidence type="ECO:0000313" key="31">
    <source>
        <dbReference type="EMBL" id="EAG4182793.1"/>
    </source>
</evidence>
<dbReference type="Proteomes" id="UP000272537">
    <property type="component" value="Unassembled WGS sequence"/>
</dbReference>
<evidence type="ECO:0000313" key="25">
    <source>
        <dbReference type="EMBL" id="EAG0867112.1"/>
    </source>
</evidence>
<evidence type="ECO:0000313" key="59">
    <source>
        <dbReference type="EMBL" id="HAC0275043.1"/>
    </source>
</evidence>
<evidence type="ECO:0000313" key="87">
    <source>
        <dbReference type="Proteomes" id="UP000423131"/>
    </source>
</evidence>
<evidence type="ECO:0000313" key="82">
    <source>
        <dbReference type="Proteomes" id="UP000379076"/>
    </source>
</evidence>
<dbReference type="Proteomes" id="UP000460224">
    <property type="component" value="Unassembled WGS sequence"/>
</dbReference>
<evidence type="ECO:0000313" key="49">
    <source>
        <dbReference type="EMBL" id="ECY9781716.1"/>
    </source>
</evidence>
<evidence type="ECO:0000313" key="76">
    <source>
        <dbReference type="Proteomes" id="UP000354255"/>
    </source>
</evidence>
<gene>
    <name evidence="56" type="primary">dat</name>
    <name evidence="25" type="ORF">A8L61_07420</name>
    <name evidence="35" type="ORF">AB917_02965</name>
    <name evidence="13" type="ORF">ABZ57_03450</name>
    <name evidence="64" type="ORF">AJL21_04220</name>
    <name evidence="22" type="ORF">ART25_06110</name>
    <name evidence="14" type="ORF">ARY78_05230</name>
    <name evidence="29" type="ORF">B1N52_13465</name>
    <name evidence="28" type="ORF">B1S26_08855</name>
    <name evidence="30" type="ORF">B5K54_05915</name>
    <name evidence="26" type="ORF">BB997_06745</name>
    <name evidence="47" type="ORF">BCZ19_04305</name>
    <name evidence="27" type="ORF">BCZ21_08605</name>
    <name evidence="33" type="ORF">CA369_10375</name>
    <name evidence="31" type="ORF">CAC64_00435</name>
    <name evidence="32" type="ORF">CAV64_03365</name>
    <name evidence="37" type="ORF">CW845_05995</name>
    <name evidence="36" type="ORF">CW895_09860</name>
    <name evidence="39" type="ORF">D4920_00740</name>
    <name evidence="38" type="ORF">D4B11_04760</name>
    <name evidence="40" type="ORF">D5N24_02710</name>
    <name evidence="42" type="ORF">D7104_09155</name>
    <name evidence="62" type="ORF">DCK61_08830</name>
    <name evidence="34" type="ORF">DCT16_06820</name>
    <name evidence="16" type="ORF">DQ70_07670</name>
    <name evidence="15" type="ORF">DU018_02465</name>
    <name evidence="65" type="ORF">DYZ80_01713</name>
    <name evidence="24" type="ORF">E1W56_03970</name>
    <name evidence="41" type="ORF">E5F58_08595</name>
    <name evidence="21" type="ORF">EX365_06060</name>
    <name evidence="20" type="ORF">EXZ73_01075</name>
    <name evidence="48" type="ORF">F6436_09910</name>
    <name evidence="49" type="ORF">F6515_01780</name>
    <name evidence="43" type="ORF">FA835_00615</name>
    <name evidence="45" type="ORF">FLQ97_13915</name>
    <name evidence="44" type="ORF">FLR03_07395</name>
    <name evidence="46" type="ORF">FNX40_08400</name>
    <name evidence="52" type="ORF">FV747_09085</name>
    <name evidence="66" type="ORF">FZW98_04515</name>
    <name evidence="53" type="ORF">G3O21_001175</name>
    <name evidence="54" type="ORF">GHH22_10840</name>
    <name evidence="60" type="ORF">GI949_02945</name>
    <name evidence="55" type="ORF">GIH49_13105</name>
    <name evidence="51" type="ORF">GJW51_05720</name>
    <name evidence="50" type="ORF">GQG13_07225</name>
    <name evidence="56" type="ORF">GYR60_12935</name>
    <name evidence="57" type="ORF">GYS09_05950</name>
    <name evidence="58" type="ORF">GYX23_07060</name>
    <name evidence="59" type="ORF">GYY14_06575</name>
    <name evidence="61" type="ORF">HQN34_002038</name>
    <name evidence="63" type="ORF">HZJ64_11300</name>
    <name evidence="17" type="ORF">KV70_02955</name>
    <name evidence="18" type="ORF">QD52_07080</name>
    <name evidence="19" type="ORF">UI29_07120</name>
    <name evidence="23" type="ORF">Y261_08320</name>
</gene>
<evidence type="ECO:0000313" key="102">
    <source>
        <dbReference type="Proteomes" id="UP000530452"/>
    </source>
</evidence>
<dbReference type="EMBL" id="AAAMZD010000003">
    <property type="protein sequence ID" value="EAD3792532.1"/>
    <property type="molecule type" value="Genomic_DNA"/>
</dbReference>
<dbReference type="Proteomes" id="UP000354255">
    <property type="component" value="Unassembled WGS sequence"/>
</dbReference>
<protein>
    <recommendedName>
        <fullName evidence="5">D-alanine aminotransferase</fullName>
        <ecNumber evidence="4">2.6.1.21</ecNumber>
    </recommendedName>
    <alternativeName>
        <fullName evidence="11">D-amino acid aminotransferase</fullName>
    </alternativeName>
    <alternativeName>
        <fullName evidence="9">D-amino acid transaminase</fullName>
    </alternativeName>
    <alternativeName>
        <fullName evidence="10">D-aspartate aminotransferase</fullName>
    </alternativeName>
</protein>
<reference evidence="63 106" key="11">
    <citation type="submission" date="2020-06" db="EMBL/GenBank/DDBJ databases">
        <title>Two Listeria outbreaks in Switzerland in 2018 and 2020.</title>
        <authorList>
            <person name="Stevens M.J.A."/>
            <person name="Bloemberg G."/>
            <person name="Nusch-Inderbinnen M."/>
            <person name="Stephan R."/>
        </authorList>
    </citation>
    <scope>NUCLEOTIDE SEQUENCE [LARGE SCALE GENOMIC DNA]</scope>
    <source>
        <strain evidence="63 106">N18-0707</strain>
    </source>
</reference>
<dbReference type="Proteomes" id="UP000478682">
    <property type="component" value="Unassembled WGS sequence"/>
</dbReference>
<dbReference type="InterPro" id="IPR043132">
    <property type="entry name" value="BCAT-like_C"/>
</dbReference>
<dbReference type="Proteomes" id="UP000546397">
    <property type="component" value="Unassembled WGS sequence"/>
</dbReference>
<evidence type="ECO:0000256" key="6">
    <source>
        <dbReference type="ARBA" id="ARBA00022576"/>
    </source>
</evidence>
<evidence type="ECO:0000313" key="115">
    <source>
        <dbReference type="Proteomes" id="UP000852906"/>
    </source>
</evidence>
<evidence type="ECO:0000256" key="8">
    <source>
        <dbReference type="ARBA" id="ARBA00022898"/>
    </source>
</evidence>
<evidence type="ECO:0000313" key="21">
    <source>
        <dbReference type="EMBL" id="EAD5786111.1"/>
    </source>
</evidence>
<dbReference type="EMBL" id="AABEKY010000003">
    <property type="protein sequence ID" value="EAG9387031.1"/>
    <property type="molecule type" value="Genomic_DNA"/>
</dbReference>
<dbReference type="EMBL" id="AANCRK010000003">
    <property type="protein sequence ID" value="EDN7714907.1"/>
    <property type="molecule type" value="Genomic_DNA"/>
</dbReference>
<dbReference type="EMBL" id="AACJYH010000006">
    <property type="protein sequence ID" value="EAK8897875.1"/>
    <property type="molecule type" value="Genomic_DNA"/>
</dbReference>
<dbReference type="GO" id="GO:0046416">
    <property type="term" value="P:D-amino acid metabolic process"/>
    <property type="evidence" value="ECO:0007669"/>
    <property type="project" value="InterPro"/>
</dbReference>
<dbReference type="RefSeq" id="WP_003727356.1">
    <property type="nucleotide sequence ID" value="NC_021824.1"/>
</dbReference>
<dbReference type="Proteomes" id="UP000467536">
    <property type="component" value="Unassembled WGS sequence"/>
</dbReference>
<evidence type="ECO:0000313" key="113">
    <source>
        <dbReference type="Proteomes" id="UP000843775"/>
    </source>
</evidence>
<dbReference type="Pfam" id="PF01063">
    <property type="entry name" value="Aminotran_4"/>
    <property type="match status" value="1"/>
</dbReference>
<dbReference type="Proteomes" id="UP000345329">
    <property type="component" value="Unassembled WGS sequence"/>
</dbReference>
<dbReference type="Gene3D" id="3.30.470.10">
    <property type="match status" value="1"/>
</dbReference>
<evidence type="ECO:0000256" key="1">
    <source>
        <dbReference type="ARBA" id="ARBA00001933"/>
    </source>
</evidence>
<dbReference type="Proteomes" id="UP000339309">
    <property type="component" value="Unassembled WGS sequence"/>
</dbReference>
<comment type="subunit">
    <text evidence="3">Homodimer.</text>
</comment>
<evidence type="ECO:0000256" key="10">
    <source>
        <dbReference type="ARBA" id="ARBA00033316"/>
    </source>
</evidence>
<evidence type="ECO:0000313" key="94">
    <source>
        <dbReference type="Proteomes" id="UP000478704"/>
    </source>
</evidence>
<dbReference type="EMBL" id="AABAWE010000004">
    <property type="protein sequence ID" value="EAG2087317.1"/>
    <property type="molecule type" value="Genomic_DNA"/>
</dbReference>
<sequence length="289" mass="32300">MKVLVNNHLVEREDATVDIEDRGYQFGDGVYEVVRLYNGKFFTYNEHIDRLYASAAKIDLVIPYSKEELRALLEKLVAENNINTGNVYLQVTRGVQNPRNHVMPDDFPLEGVLTAAAREVPRNEQQFVQGGPVITEEDVRWLRCDIKSLNLLGNILAKNKAHQQNALEAVLHRGEQVTECSASNISIIKDGVLWTHAADNLILNGITRQVIIAVAKKNGIPVKEADFTLTDLREADEVFISSTTIEITPVTHIDGVQVADGKRGPITAKLHQYFVEEIVQACGELEFAK</sequence>
<dbReference type="EMBL" id="DAAJZA010000002">
    <property type="protein sequence ID" value="HAC1753917.1"/>
    <property type="molecule type" value="Genomic_DNA"/>
</dbReference>
<dbReference type="Proteomes" id="UP000322220">
    <property type="component" value="Unassembled WGS sequence"/>
</dbReference>
<evidence type="ECO:0000313" key="45">
    <source>
        <dbReference type="EMBL" id="ECB9514813.1"/>
    </source>
</evidence>
<reference evidence="111 112" key="3">
    <citation type="journal article" date="2018" name="Genome Biol.">
        <title>SKESA: strategic k-mer extension for scrupulous assemblies.</title>
        <authorList>
            <person name="Souvorov A."/>
            <person name="Agarwala R."/>
            <person name="Lipman D.J."/>
        </authorList>
    </citation>
    <scope>NUCLEOTIDE SEQUENCE [LARGE SCALE GENOMIC DNA]</scope>
    <source>
        <strain evidence="54">09CEB371LM</strain>
        <strain evidence="61">2017-325981-023-01</strain>
        <strain evidence="57 114">CFIAFB20100120</strain>
        <strain evidence="56 111">CFIAFB20130012</strain>
        <strain evidence="59">CFIAFB20170037</strain>
        <strain evidence="58 112">CFIAFB20170045</strain>
        <strain evidence="60 113">DMG1500109</strain>
        <strain evidence="55">HPB3501</strain>
    </source>
</reference>
<evidence type="ECO:0000313" key="110">
    <source>
        <dbReference type="Proteomes" id="UP000566721"/>
    </source>
</evidence>
<evidence type="ECO:0000313" key="43">
    <source>
        <dbReference type="EMBL" id="EAK9315599.1"/>
    </source>
</evidence>
<evidence type="ECO:0000313" key="112">
    <source>
        <dbReference type="Proteomes" id="UP000841146"/>
    </source>
</evidence>
<dbReference type="Proteomes" id="UP000393182">
    <property type="component" value="Unassembled WGS sequence"/>
</dbReference>
<dbReference type="Proteomes" id="UP000522199">
    <property type="component" value="Unassembled WGS sequence"/>
</dbReference>
<dbReference type="EMBL" id="AAASLB010000002">
    <property type="protein sequence ID" value="EAE4941194.1"/>
    <property type="molecule type" value="Genomic_DNA"/>
</dbReference>
<dbReference type="EMBL" id="DAAIHR010000014">
    <property type="protein sequence ID" value="HAB8399427.1"/>
    <property type="molecule type" value="Genomic_DNA"/>
</dbReference>
<evidence type="ECO:0000313" key="89">
    <source>
        <dbReference type="Proteomes" id="UP000455569"/>
    </source>
</evidence>
<evidence type="ECO:0000313" key="65">
    <source>
        <dbReference type="EMBL" id="RKA08520.1"/>
    </source>
</evidence>
<dbReference type="EMBL" id="AAANYR010000003">
    <property type="protein sequence ID" value="EAD5786111.1"/>
    <property type="molecule type" value="Genomic_DNA"/>
</dbReference>
<evidence type="ECO:0000313" key="93">
    <source>
        <dbReference type="Proteomes" id="UP000478682"/>
    </source>
</evidence>
<dbReference type="Proteomes" id="UP000566721">
    <property type="component" value="Unassembled WGS sequence"/>
</dbReference>
<dbReference type="Proteomes" id="UP000527632">
    <property type="component" value="Unassembled WGS sequence"/>
</dbReference>
<dbReference type="EMBL" id="AACKDQ010000001">
    <property type="protein sequence ID" value="EAK9315599.1"/>
    <property type="molecule type" value="Genomic_DNA"/>
</dbReference>
<evidence type="ECO:0000313" key="104">
    <source>
        <dbReference type="Proteomes" id="UP000533021"/>
    </source>
</evidence>
<dbReference type="Proteomes" id="UP000549379">
    <property type="component" value="Unassembled WGS sequence"/>
</dbReference>
<dbReference type="NCBIfam" id="TIGR01121">
    <property type="entry name" value="D_amino_aminoT"/>
    <property type="match status" value="1"/>
</dbReference>
<dbReference type="EMBL" id="AABAGT010000009">
    <property type="protein sequence ID" value="EAG0867112.1"/>
    <property type="molecule type" value="Genomic_DNA"/>
</dbReference>
<evidence type="ECO:0000313" key="71">
    <source>
        <dbReference type="Proteomes" id="UP000337746"/>
    </source>
</evidence>
<dbReference type="AlphaFoldDB" id="A0A0B8R8Q7"/>
<dbReference type="EMBL" id="AAAKQF010000002">
    <property type="protein sequence ID" value="EAC9039151.1"/>
    <property type="molecule type" value="Genomic_DNA"/>
</dbReference>
<evidence type="ECO:0000313" key="63">
    <source>
        <dbReference type="EMBL" id="NYA02424.1"/>
    </source>
</evidence>
<dbReference type="EMBL" id="AAAQQZ010000003">
    <property type="protein sequence ID" value="EAE1338472.1"/>
    <property type="molecule type" value="Genomic_DNA"/>
</dbReference>
<dbReference type="Proteomes" id="UP000524387">
    <property type="component" value="Unassembled WGS sequence"/>
</dbReference>